<evidence type="ECO:0000313" key="2">
    <source>
        <dbReference type="EMBL" id="GGB30647.1"/>
    </source>
</evidence>
<protein>
    <recommendedName>
        <fullName evidence="1">MbtH-like domain-containing protein</fullName>
    </recommendedName>
</protein>
<evidence type="ECO:0000259" key="1">
    <source>
        <dbReference type="SMART" id="SM00923"/>
    </source>
</evidence>
<dbReference type="AlphaFoldDB" id="A0A916T5H1"/>
<reference evidence="2" key="1">
    <citation type="journal article" date="2014" name="Int. J. Syst. Evol. Microbiol.">
        <title>Complete genome sequence of Corynebacterium casei LMG S-19264T (=DSM 44701T), isolated from a smear-ripened cheese.</title>
        <authorList>
            <consortium name="US DOE Joint Genome Institute (JGI-PGF)"/>
            <person name="Walter F."/>
            <person name="Albersmeier A."/>
            <person name="Kalinowski J."/>
            <person name="Ruckert C."/>
        </authorList>
    </citation>
    <scope>NUCLEOTIDE SEQUENCE</scope>
    <source>
        <strain evidence="2">CGMCC 1.15085</strain>
    </source>
</reference>
<organism evidence="2 3">
    <name type="scientific">Flexivirga endophytica</name>
    <dbReference type="NCBI Taxonomy" id="1849103"/>
    <lineage>
        <taxon>Bacteria</taxon>
        <taxon>Bacillati</taxon>
        <taxon>Actinomycetota</taxon>
        <taxon>Actinomycetes</taxon>
        <taxon>Micrococcales</taxon>
        <taxon>Dermacoccaceae</taxon>
        <taxon>Flexivirga</taxon>
    </lineage>
</organism>
<proteinExistence type="predicted"/>
<dbReference type="Proteomes" id="UP000636793">
    <property type="component" value="Unassembled WGS sequence"/>
</dbReference>
<evidence type="ECO:0000313" key="3">
    <source>
        <dbReference type="Proteomes" id="UP000636793"/>
    </source>
</evidence>
<dbReference type="RefSeq" id="WP_188836993.1">
    <property type="nucleotide sequence ID" value="NZ_BMHI01000003.1"/>
</dbReference>
<dbReference type="SUPFAM" id="SSF160582">
    <property type="entry name" value="MbtH-like"/>
    <property type="match status" value="1"/>
</dbReference>
<dbReference type="SMART" id="SM00923">
    <property type="entry name" value="MbtH"/>
    <property type="match status" value="1"/>
</dbReference>
<feature type="domain" description="MbtH-like" evidence="1">
    <location>
        <begin position="1"/>
        <end position="51"/>
    </location>
</feature>
<gene>
    <name evidence="2" type="ORF">GCM10011492_21420</name>
</gene>
<comment type="caution">
    <text evidence="2">The sequence shown here is derived from an EMBL/GenBank/DDBJ whole genome shotgun (WGS) entry which is preliminary data.</text>
</comment>
<dbReference type="InterPro" id="IPR038020">
    <property type="entry name" value="MbtH-like_sf"/>
</dbReference>
<name>A0A916T5H1_9MICO</name>
<dbReference type="InterPro" id="IPR005153">
    <property type="entry name" value="MbtH-like_dom"/>
</dbReference>
<dbReference type="EMBL" id="BMHI01000003">
    <property type="protein sequence ID" value="GGB30647.1"/>
    <property type="molecule type" value="Genomic_DNA"/>
</dbReference>
<reference evidence="2" key="2">
    <citation type="submission" date="2020-09" db="EMBL/GenBank/DDBJ databases">
        <authorList>
            <person name="Sun Q."/>
            <person name="Zhou Y."/>
        </authorList>
    </citation>
    <scope>NUCLEOTIDE SEQUENCE</scope>
    <source>
        <strain evidence="2">CGMCC 1.15085</strain>
    </source>
</reference>
<dbReference type="Gene3D" id="3.90.820.10">
    <property type="entry name" value="Structural Genomics, Unknown Function 30-nov-00 1gh9 Mol_id"/>
    <property type="match status" value="1"/>
</dbReference>
<keyword evidence="3" id="KW-1185">Reference proteome</keyword>
<sequence>MSEDPDTRLYFVVEGRVGRLIIWSCTNRMPQDWRVAFGPGTHTQCEQYLQTHQHFAHH</sequence>
<accession>A0A916T5H1</accession>